<comment type="caution">
    <text evidence="3">The sequence shown here is derived from an EMBL/GenBank/DDBJ whole genome shotgun (WGS) entry which is preliminary data.</text>
</comment>
<dbReference type="InterPro" id="IPR036761">
    <property type="entry name" value="TTHA0802/YceI-like_sf"/>
</dbReference>
<proteinExistence type="inferred from homology"/>
<dbReference type="InterPro" id="IPR007372">
    <property type="entry name" value="Lipid/polyisoprenoid-bd_YceI"/>
</dbReference>
<dbReference type="RefSeq" id="WP_125175393.1">
    <property type="nucleotide sequence ID" value="NZ_JBHYBM010000118.1"/>
</dbReference>
<evidence type="ECO:0000313" key="3">
    <source>
        <dbReference type="EMBL" id="RRQ02746.1"/>
    </source>
</evidence>
<dbReference type="AlphaFoldDB" id="A0A3R8PEP2"/>
<dbReference type="Pfam" id="PF04264">
    <property type="entry name" value="YceI"/>
    <property type="match status" value="1"/>
</dbReference>
<dbReference type="EMBL" id="PQNQ01000032">
    <property type="protein sequence ID" value="RRQ02746.1"/>
    <property type="molecule type" value="Genomic_DNA"/>
</dbReference>
<evidence type="ECO:0000259" key="2">
    <source>
        <dbReference type="SMART" id="SM00867"/>
    </source>
</evidence>
<name>A0A3R8PEP2_9CORY</name>
<comment type="similarity">
    <text evidence="1">Belongs to the UPF0312 family.</text>
</comment>
<feature type="domain" description="Lipid/polyisoprenoid-binding YceI-like" evidence="2">
    <location>
        <begin position="10"/>
        <end position="178"/>
    </location>
</feature>
<dbReference type="Gene3D" id="2.40.128.110">
    <property type="entry name" value="Lipid/polyisoprenoid-binding, YceI-like"/>
    <property type="match status" value="1"/>
</dbReference>
<keyword evidence="4" id="KW-1185">Reference proteome</keyword>
<dbReference type="Proteomes" id="UP000278422">
    <property type="component" value="Unassembled WGS sequence"/>
</dbReference>
<dbReference type="SUPFAM" id="SSF101874">
    <property type="entry name" value="YceI-like"/>
    <property type="match status" value="1"/>
</dbReference>
<protein>
    <submittedName>
        <fullName evidence="3">Polyisoprenoid-binding protein</fullName>
    </submittedName>
</protein>
<evidence type="ECO:0000313" key="4">
    <source>
        <dbReference type="Proteomes" id="UP000278422"/>
    </source>
</evidence>
<sequence>MSSVNDFSGTYTIDPSHSEIEFVARHAMISKVRGSFDSFEGTATTGPNLEDAKIELSIDVNSIDTRNKDRDGHLLGEDFFDAEKYPKITFVSTSVTAKDDSTLSVTGDLTVKGETNPVTVEFDFGGDATDPWGNLRVGFEGKTEINRRDFGLTWQTKLDNGGALVSEKIGLHFDISATKNA</sequence>
<evidence type="ECO:0000256" key="1">
    <source>
        <dbReference type="ARBA" id="ARBA00008812"/>
    </source>
</evidence>
<reference evidence="3 4" key="1">
    <citation type="submission" date="2018-01" db="EMBL/GenBank/DDBJ databases">
        <title>Twenty Corynebacterium bovis Genomes.</title>
        <authorList>
            <person name="Gulvik C.A."/>
        </authorList>
    </citation>
    <scope>NUCLEOTIDE SEQUENCE [LARGE SCALE GENOMIC DNA]</scope>
    <source>
        <strain evidence="3 4">16-2004</strain>
    </source>
</reference>
<dbReference type="SMART" id="SM00867">
    <property type="entry name" value="YceI"/>
    <property type="match status" value="1"/>
</dbReference>
<organism evidence="3 4">
    <name type="scientific">Corynebacterium bovis</name>
    <dbReference type="NCBI Taxonomy" id="36808"/>
    <lineage>
        <taxon>Bacteria</taxon>
        <taxon>Bacillati</taxon>
        <taxon>Actinomycetota</taxon>
        <taxon>Actinomycetes</taxon>
        <taxon>Mycobacteriales</taxon>
        <taxon>Corynebacteriaceae</taxon>
        <taxon>Corynebacterium</taxon>
    </lineage>
</organism>
<gene>
    <name evidence="3" type="ORF">CXF42_09235</name>
</gene>
<dbReference type="PANTHER" id="PTHR34406">
    <property type="entry name" value="PROTEIN YCEI"/>
    <property type="match status" value="1"/>
</dbReference>
<dbReference type="PANTHER" id="PTHR34406:SF1">
    <property type="entry name" value="PROTEIN YCEI"/>
    <property type="match status" value="1"/>
</dbReference>
<accession>A0A3R8PEP2</accession>